<dbReference type="Pfam" id="PF03992">
    <property type="entry name" value="ABM"/>
    <property type="match status" value="1"/>
</dbReference>
<dbReference type="Pfam" id="PF01152">
    <property type="entry name" value="Bac_globin"/>
    <property type="match status" value="1"/>
</dbReference>
<dbReference type="Gene3D" id="1.10.490.10">
    <property type="entry name" value="Globins"/>
    <property type="match status" value="1"/>
</dbReference>
<feature type="binding site" description="distal binding residue" evidence="5">
    <location>
        <position position="151"/>
    </location>
    <ligand>
        <name>heme</name>
        <dbReference type="ChEBI" id="CHEBI:30413"/>
    </ligand>
    <ligandPart>
        <name>Fe</name>
        <dbReference type="ChEBI" id="CHEBI:18248"/>
    </ligandPart>
</feature>
<evidence type="ECO:0000256" key="1">
    <source>
        <dbReference type="ARBA" id="ARBA00022448"/>
    </source>
</evidence>
<reference evidence="8" key="1">
    <citation type="submission" date="2016-07" db="EMBL/GenBank/DDBJ databases">
        <title>Frankia sp. NRRL B-16219 Genome sequencing.</title>
        <authorList>
            <person name="Ghodhbane-Gtari F."/>
            <person name="Swanson E."/>
            <person name="Gueddou A."/>
            <person name="Louati M."/>
            <person name="Nouioui I."/>
            <person name="Hezbri K."/>
            <person name="Abebe-Akele F."/>
            <person name="Simpson S."/>
            <person name="Morris K."/>
            <person name="Thomas K."/>
            <person name="Gtari M."/>
            <person name="Tisa L.S."/>
        </authorList>
    </citation>
    <scope>NUCLEOTIDE SEQUENCE [LARGE SCALE GENOMIC DNA]</scope>
    <source>
        <strain evidence="8">NRRL B-16219</strain>
    </source>
</reference>
<feature type="domain" description="ABM" evidence="6">
    <location>
        <begin position="1"/>
        <end position="77"/>
    </location>
</feature>
<dbReference type="SUPFAM" id="SSF54909">
    <property type="entry name" value="Dimeric alpha+beta barrel"/>
    <property type="match status" value="1"/>
</dbReference>
<evidence type="ECO:0000313" key="7">
    <source>
        <dbReference type="EMBL" id="OHV40140.1"/>
    </source>
</evidence>
<dbReference type="InterPro" id="IPR011008">
    <property type="entry name" value="Dimeric_a/b-barrel"/>
</dbReference>
<evidence type="ECO:0000259" key="6">
    <source>
        <dbReference type="Pfam" id="PF03992"/>
    </source>
</evidence>
<protein>
    <submittedName>
        <fullName evidence="7">Antibiotic biosynthesis monooxygenase</fullName>
    </submittedName>
</protein>
<evidence type="ECO:0000256" key="5">
    <source>
        <dbReference type="PIRSR" id="PIRSR601486-1"/>
    </source>
</evidence>
<evidence type="ECO:0000256" key="2">
    <source>
        <dbReference type="ARBA" id="ARBA00022617"/>
    </source>
</evidence>
<dbReference type="Proteomes" id="UP000179769">
    <property type="component" value="Unassembled WGS sequence"/>
</dbReference>
<dbReference type="RefSeq" id="WP_071060874.1">
    <property type="nucleotide sequence ID" value="NZ_MAXA01000080.1"/>
</dbReference>
<dbReference type="InterPro" id="IPR007138">
    <property type="entry name" value="ABM_dom"/>
</dbReference>
<dbReference type="SUPFAM" id="SSF46458">
    <property type="entry name" value="Globin-like"/>
    <property type="match status" value="1"/>
</dbReference>
<dbReference type="GO" id="GO:0004497">
    <property type="term" value="F:monooxygenase activity"/>
    <property type="evidence" value="ECO:0007669"/>
    <property type="project" value="UniProtKB-KW"/>
</dbReference>
<accession>A0A1S1R1T5</accession>
<evidence type="ECO:0000256" key="4">
    <source>
        <dbReference type="ARBA" id="ARBA00023004"/>
    </source>
</evidence>
<name>A0A1S1R1T5_9ACTN</name>
<evidence type="ECO:0000313" key="8">
    <source>
        <dbReference type="Proteomes" id="UP000179769"/>
    </source>
</evidence>
<comment type="caution">
    <text evidence="7">The sequence shown here is derived from an EMBL/GenBank/DDBJ whole genome shotgun (WGS) entry which is preliminary data.</text>
</comment>
<dbReference type="InterPro" id="IPR001486">
    <property type="entry name" value="Hemoglobin_trunc"/>
</dbReference>
<keyword evidence="4 5" id="KW-0408">Iron</keyword>
<keyword evidence="3 5" id="KW-0479">Metal-binding</keyword>
<dbReference type="GO" id="GO:0020037">
    <property type="term" value="F:heme binding"/>
    <property type="evidence" value="ECO:0007669"/>
    <property type="project" value="InterPro"/>
</dbReference>
<sequence length="257" mass="28923">MIVEYIRYRIPEHSTDEFEKAYSRAAAVLERSRNCLSFELTRCVETNVQYILRIQWDSVAGHLDGFRRSAEFREFLAQIGPYVEHIEEMQHYSPTAVAGRGGGAPEPPTLYEWAGGAEAFERLLTRFYETVVEDDLLAPLFAGMNPAHAHHVAMWLGEVFGGPAEYTEKRGGYENKLAHHVGRAITEPQRRRWVSLLVDAADEVGLPGDPEFRAAFMGYVEWGTRLAVENSTPGATPMPHAPVPRWGWGVAPPWQPS</sequence>
<dbReference type="EMBL" id="MAXA01000080">
    <property type="protein sequence ID" value="OHV40140.1"/>
    <property type="molecule type" value="Genomic_DNA"/>
</dbReference>
<keyword evidence="7" id="KW-0560">Oxidoreductase</keyword>
<evidence type="ECO:0000256" key="3">
    <source>
        <dbReference type="ARBA" id="ARBA00022723"/>
    </source>
</evidence>
<keyword evidence="7" id="KW-0503">Monooxygenase</keyword>
<dbReference type="CDD" id="cd14775">
    <property type="entry name" value="TrHb2_O-like"/>
    <property type="match status" value="1"/>
</dbReference>
<gene>
    <name evidence="7" type="ORF">BBK14_13135</name>
</gene>
<dbReference type="OrthoDB" id="9798157at2"/>
<dbReference type="GO" id="GO:0046872">
    <property type="term" value="F:metal ion binding"/>
    <property type="evidence" value="ECO:0007669"/>
    <property type="project" value="UniProtKB-KW"/>
</dbReference>
<organism evidence="7 8">
    <name type="scientific">Parafrankia soli</name>
    <dbReference type="NCBI Taxonomy" id="2599596"/>
    <lineage>
        <taxon>Bacteria</taxon>
        <taxon>Bacillati</taxon>
        <taxon>Actinomycetota</taxon>
        <taxon>Actinomycetes</taxon>
        <taxon>Frankiales</taxon>
        <taxon>Frankiaceae</taxon>
        <taxon>Parafrankia</taxon>
    </lineage>
</organism>
<proteinExistence type="predicted"/>
<dbReference type="InterPro" id="IPR009050">
    <property type="entry name" value="Globin-like_sf"/>
</dbReference>
<dbReference type="Gene3D" id="3.30.70.100">
    <property type="match status" value="1"/>
</dbReference>
<keyword evidence="1" id="KW-0813">Transport</keyword>
<dbReference type="InterPro" id="IPR012292">
    <property type="entry name" value="Globin/Proto"/>
</dbReference>
<dbReference type="GO" id="GO:0019825">
    <property type="term" value="F:oxygen binding"/>
    <property type="evidence" value="ECO:0007669"/>
    <property type="project" value="InterPro"/>
</dbReference>
<keyword evidence="8" id="KW-1185">Reference proteome</keyword>
<dbReference type="AlphaFoldDB" id="A0A1S1R1T5"/>
<keyword evidence="2 5" id="KW-0349">Heme</keyword>